<keyword evidence="5 7" id="KW-1133">Transmembrane helix</keyword>
<evidence type="ECO:0000256" key="3">
    <source>
        <dbReference type="ARBA" id="ARBA00022475"/>
    </source>
</evidence>
<dbReference type="PANTHER" id="PTHR30487">
    <property type="entry name" value="TYPE 4 PREPILIN-LIKE PROTEINS LEADER PEPTIDE-PROCESSING ENZYME"/>
    <property type="match status" value="1"/>
</dbReference>
<protein>
    <submittedName>
        <fullName evidence="10">Prepilin peptidase</fullName>
    </submittedName>
</protein>
<evidence type="ECO:0000256" key="7">
    <source>
        <dbReference type="SAM" id="Phobius"/>
    </source>
</evidence>
<feature type="transmembrane region" description="Helical" evidence="7">
    <location>
        <begin position="69"/>
        <end position="87"/>
    </location>
</feature>
<sequence length="233" mass="26906">MVTLLLIYPILFSFLYQLCFVEKLELSYLTLRSRCDDCLKEIRLLELIPVLSFIFLRGTSSCCNRKINIFYLIGELLSLIPLFYIFYVPHNLIDNATLLLIYLFLLVLAIYDLKTYTVPLHVIVVFAICICFITPLHIMSFLFVTSLLHVFYILFHNAIGYGDIIIFSLLALALPSIEFSIILLFTFICGGLFALFILLVFHNESSKIPLIPFIYLAFNITLLTYQNFIFGGF</sequence>
<evidence type="ECO:0000256" key="5">
    <source>
        <dbReference type="ARBA" id="ARBA00022989"/>
    </source>
</evidence>
<reference evidence="10 11" key="1">
    <citation type="journal article" date="2016" name="Front. Microbiol.">
        <title>Comprehensive Phylogenetic Analysis of Bovine Non-aureus Staphylococci Species Based on Whole-Genome Sequencing.</title>
        <authorList>
            <person name="Naushad S."/>
            <person name="Barkema H.W."/>
            <person name="Luby C."/>
            <person name="Condas L.A."/>
            <person name="Nobrega D.B."/>
            <person name="Carson D.A."/>
            <person name="De Buck J."/>
        </authorList>
    </citation>
    <scope>NUCLEOTIDE SEQUENCE [LARGE SCALE GENOMIC DNA]</scope>
    <source>
        <strain evidence="10 11">SNUC 4554</strain>
    </source>
</reference>
<proteinExistence type="inferred from homology"/>
<keyword evidence="11" id="KW-1185">Reference proteome</keyword>
<dbReference type="PANTHER" id="PTHR30487:SF0">
    <property type="entry name" value="PREPILIN LEADER PEPTIDASE_N-METHYLTRANSFERASE-RELATED"/>
    <property type="match status" value="1"/>
</dbReference>
<evidence type="ECO:0000256" key="1">
    <source>
        <dbReference type="ARBA" id="ARBA00004651"/>
    </source>
</evidence>
<feature type="domain" description="Prepilin type IV endopeptidase peptidase" evidence="8">
    <location>
        <begin position="99"/>
        <end position="195"/>
    </location>
</feature>
<dbReference type="InterPro" id="IPR010627">
    <property type="entry name" value="Prepilin_pept_A24_N"/>
</dbReference>
<feature type="transmembrane region" description="Helical" evidence="7">
    <location>
        <begin position="6"/>
        <end position="24"/>
    </location>
</feature>
<gene>
    <name evidence="10" type="ORF">BU112_05315</name>
</gene>
<feature type="domain" description="Prepilin peptidase A24 N-terminal" evidence="9">
    <location>
        <begin position="10"/>
        <end position="86"/>
    </location>
</feature>
<feature type="transmembrane region" description="Helical" evidence="7">
    <location>
        <begin position="208"/>
        <end position="230"/>
    </location>
</feature>
<name>A0A418IGN7_9STAP</name>
<accession>A0A418IGN7</accession>
<dbReference type="AlphaFoldDB" id="A0A418IGN7"/>
<dbReference type="Pfam" id="PF06750">
    <property type="entry name" value="A24_N_bact"/>
    <property type="match status" value="1"/>
</dbReference>
<dbReference type="InterPro" id="IPR050882">
    <property type="entry name" value="Prepilin_peptidase/N-MTase"/>
</dbReference>
<dbReference type="GO" id="GO:0006465">
    <property type="term" value="P:signal peptide processing"/>
    <property type="evidence" value="ECO:0007669"/>
    <property type="project" value="TreeGrafter"/>
</dbReference>
<keyword evidence="3" id="KW-1003">Cell membrane</keyword>
<evidence type="ECO:0000313" key="10">
    <source>
        <dbReference type="EMBL" id="RIN01549.1"/>
    </source>
</evidence>
<feature type="transmembrane region" description="Helical" evidence="7">
    <location>
        <begin position="181"/>
        <end position="202"/>
    </location>
</feature>
<dbReference type="GO" id="GO:0005886">
    <property type="term" value="C:plasma membrane"/>
    <property type="evidence" value="ECO:0007669"/>
    <property type="project" value="UniProtKB-SubCell"/>
</dbReference>
<organism evidence="10 11">
    <name type="scientific">Staphylococcus shinii</name>
    <dbReference type="NCBI Taxonomy" id="2912228"/>
    <lineage>
        <taxon>Bacteria</taxon>
        <taxon>Bacillati</taxon>
        <taxon>Bacillota</taxon>
        <taxon>Bacilli</taxon>
        <taxon>Bacillales</taxon>
        <taxon>Staphylococcaceae</taxon>
        <taxon>Staphylococcus</taxon>
    </lineage>
</organism>
<evidence type="ECO:0000256" key="4">
    <source>
        <dbReference type="ARBA" id="ARBA00022692"/>
    </source>
</evidence>
<evidence type="ECO:0000313" key="11">
    <source>
        <dbReference type="Proteomes" id="UP000286317"/>
    </source>
</evidence>
<dbReference type="OrthoDB" id="9789291at2"/>
<comment type="similarity">
    <text evidence="2">Belongs to the peptidase A24 family.</text>
</comment>
<evidence type="ECO:0000256" key="2">
    <source>
        <dbReference type="ARBA" id="ARBA00005801"/>
    </source>
</evidence>
<evidence type="ECO:0000256" key="6">
    <source>
        <dbReference type="ARBA" id="ARBA00023136"/>
    </source>
</evidence>
<dbReference type="Proteomes" id="UP000286317">
    <property type="component" value="Unassembled WGS sequence"/>
</dbReference>
<keyword evidence="6 7" id="KW-0472">Membrane</keyword>
<dbReference type="InterPro" id="IPR000045">
    <property type="entry name" value="Prepilin_IV_endopep_pep"/>
</dbReference>
<feature type="transmembrane region" description="Helical" evidence="7">
    <location>
        <begin position="150"/>
        <end position="174"/>
    </location>
</feature>
<dbReference type="GO" id="GO:0004190">
    <property type="term" value="F:aspartic-type endopeptidase activity"/>
    <property type="evidence" value="ECO:0007669"/>
    <property type="project" value="InterPro"/>
</dbReference>
<feature type="transmembrane region" description="Helical" evidence="7">
    <location>
        <begin position="123"/>
        <end position="144"/>
    </location>
</feature>
<comment type="subcellular location">
    <subcellularLocation>
        <location evidence="1">Cell membrane</location>
        <topology evidence="1">Multi-pass membrane protein</topology>
    </subcellularLocation>
</comment>
<dbReference type="Pfam" id="PF01478">
    <property type="entry name" value="Peptidase_A24"/>
    <property type="match status" value="1"/>
</dbReference>
<comment type="caution">
    <text evidence="10">The sequence shown here is derived from an EMBL/GenBank/DDBJ whole genome shotgun (WGS) entry which is preliminary data.</text>
</comment>
<evidence type="ECO:0000259" key="8">
    <source>
        <dbReference type="Pfam" id="PF01478"/>
    </source>
</evidence>
<evidence type="ECO:0000259" key="9">
    <source>
        <dbReference type="Pfam" id="PF06750"/>
    </source>
</evidence>
<keyword evidence="4 7" id="KW-0812">Transmembrane</keyword>
<dbReference type="EMBL" id="QXUF01000026">
    <property type="protein sequence ID" value="RIN01549.1"/>
    <property type="molecule type" value="Genomic_DNA"/>
</dbReference>
<dbReference type="RefSeq" id="WP_119585235.1">
    <property type="nucleotide sequence ID" value="NZ_JAWVBH010000001.1"/>
</dbReference>
<feature type="transmembrane region" description="Helical" evidence="7">
    <location>
        <begin position="93"/>
        <end position="111"/>
    </location>
</feature>